<name>A0A5Q0TE31_9VIBR</name>
<keyword evidence="1" id="KW-0648">Protein biosynthesis</keyword>
<organism evidence="1 2">
    <name type="scientific">Vibrio algicola</name>
    <dbReference type="NCBI Taxonomy" id="2662262"/>
    <lineage>
        <taxon>Bacteria</taxon>
        <taxon>Pseudomonadati</taxon>
        <taxon>Pseudomonadota</taxon>
        <taxon>Gammaproteobacteria</taxon>
        <taxon>Vibrionales</taxon>
        <taxon>Vibrionaceae</taxon>
        <taxon>Vibrio</taxon>
    </lineage>
</organism>
<dbReference type="AlphaFoldDB" id="A0A5Q0TE31"/>
<dbReference type="Gene3D" id="3.10.50.30">
    <property type="entry name" value="Transcription elongation factor, GreA/GreB, C-terminal domain"/>
    <property type="match status" value="1"/>
</dbReference>
<dbReference type="RefSeq" id="WP_153446334.1">
    <property type="nucleotide sequence ID" value="NZ_CP045699.1"/>
</dbReference>
<accession>A0A5Q0TE31</accession>
<evidence type="ECO:0000313" key="1">
    <source>
        <dbReference type="EMBL" id="QGA64406.1"/>
    </source>
</evidence>
<proteinExistence type="predicted"/>
<dbReference type="GO" id="GO:0003746">
    <property type="term" value="F:translation elongation factor activity"/>
    <property type="evidence" value="ECO:0007669"/>
    <property type="project" value="UniProtKB-KW"/>
</dbReference>
<reference evidence="1 2" key="1">
    <citation type="submission" date="2019-10" db="EMBL/GenBank/DDBJ databases">
        <title>Vibrio sp. nov., isolated from Coralline algae surface.</title>
        <authorList>
            <person name="Geng Y."/>
            <person name="Zhang X."/>
        </authorList>
    </citation>
    <scope>NUCLEOTIDE SEQUENCE [LARGE SCALE GENOMIC DNA]</scope>
    <source>
        <strain evidence="1 2">SM1977</strain>
    </source>
</reference>
<dbReference type="Proteomes" id="UP000348942">
    <property type="component" value="Chromosome 1"/>
</dbReference>
<dbReference type="SUPFAM" id="SSF54534">
    <property type="entry name" value="FKBP-like"/>
    <property type="match status" value="1"/>
</dbReference>
<sequence length="167" mass="18571">MIDKKSVDKSMLHRVIIQKLEAVYASSLAATKTAIDTATDKENVPQHKYDTLSLEASYLAHGQGQRLQQCLRELHSFKALPVKDWSVEDAVSIGALIELFDDNDNSNKWFFLSPVAGGLNVSFSDHSISLVTPESPLGKALNKKMRDDEVVVDIAGRIKCYEVMSIY</sequence>
<dbReference type="GO" id="GO:0032784">
    <property type="term" value="P:regulation of DNA-templated transcription elongation"/>
    <property type="evidence" value="ECO:0007669"/>
    <property type="project" value="InterPro"/>
</dbReference>
<protein>
    <submittedName>
        <fullName evidence="1">Transcription elongation factor</fullName>
    </submittedName>
</protein>
<evidence type="ECO:0000313" key="2">
    <source>
        <dbReference type="Proteomes" id="UP000348942"/>
    </source>
</evidence>
<keyword evidence="2" id="KW-1185">Reference proteome</keyword>
<keyword evidence="1" id="KW-0251">Elongation factor</keyword>
<dbReference type="GO" id="GO:0003677">
    <property type="term" value="F:DNA binding"/>
    <property type="evidence" value="ECO:0007669"/>
    <property type="project" value="InterPro"/>
</dbReference>
<dbReference type="InterPro" id="IPR036953">
    <property type="entry name" value="GreA/GreB_C_sf"/>
</dbReference>
<dbReference type="EMBL" id="CP045699">
    <property type="protein sequence ID" value="QGA64406.1"/>
    <property type="molecule type" value="Genomic_DNA"/>
</dbReference>
<gene>
    <name evidence="1" type="ORF">GFB47_02620</name>
</gene>